<keyword evidence="2" id="KW-0732">Signal</keyword>
<proteinExistence type="predicted"/>
<organism evidence="3 4">
    <name type="scientific">Pseudomonas putida</name>
    <name type="common">Arthrobacter siderocapsulatus</name>
    <dbReference type="NCBI Taxonomy" id="303"/>
    <lineage>
        <taxon>Bacteria</taxon>
        <taxon>Pseudomonadati</taxon>
        <taxon>Pseudomonadota</taxon>
        <taxon>Gammaproteobacteria</taxon>
        <taxon>Pseudomonadales</taxon>
        <taxon>Pseudomonadaceae</taxon>
        <taxon>Pseudomonas</taxon>
    </lineage>
</organism>
<dbReference type="Pfam" id="PF13557">
    <property type="entry name" value="Phenol_MetA_deg"/>
    <property type="match status" value="1"/>
</dbReference>
<sequence length="317" mass="34675">MPSEGSHTLPSPHNKNKGNPDMTRISSLAWGALACALVSAKALAVDVNAGDYTALPPGTNVAAWYQQFSRADRFNGDGAPDATHSTRLRSNISILRLIHFTEIGGITVDPQILLPFGHVYDVKVGGQSLGSNSGMADPIIGATFWLVNQPGVGASGRYFGITPLLYLPWGQYDRDAGVNLGENRWKGDLQLGWVEPLWGRWSMEWYADAVFYGSNDKAGSGSQTLRQDPTYQLQTNLRYDFNPAQRLALGFSASEGGKQHLSGDYTRQKTEVQQVRLEFQQMVGQTVQLSGQLTHDTRVIGGFQEDTGVNLRALLLF</sequence>
<evidence type="ECO:0000313" key="4">
    <source>
        <dbReference type="Proteomes" id="UP001161257"/>
    </source>
</evidence>
<reference evidence="3" key="1">
    <citation type="submission" date="2023-01" db="EMBL/GenBank/DDBJ databases">
        <title>Whole-genome sequence of Pseudomonas putida NBRC 14671.</title>
        <authorList>
            <person name="Morohoshi T."/>
            <person name="Someya N."/>
        </authorList>
    </citation>
    <scope>NUCLEOTIDE SEQUENCE</scope>
    <source>
        <strain evidence="3">NBRC 14671</strain>
    </source>
</reference>
<evidence type="ECO:0000256" key="2">
    <source>
        <dbReference type="SAM" id="SignalP"/>
    </source>
</evidence>
<feature type="region of interest" description="Disordered" evidence="1">
    <location>
        <begin position="1"/>
        <end position="20"/>
    </location>
</feature>
<feature type="signal peptide" evidence="2">
    <location>
        <begin position="1"/>
        <end position="44"/>
    </location>
</feature>
<feature type="chain" id="PRO_5041327236" description="Transporter" evidence="2">
    <location>
        <begin position="45"/>
        <end position="317"/>
    </location>
</feature>
<dbReference type="InterPro" id="IPR025737">
    <property type="entry name" value="FApF"/>
</dbReference>
<accession>A0AA37VNE6</accession>
<gene>
    <name evidence="3" type="ORF">PPUN14671_34510</name>
</gene>
<dbReference type="AlphaFoldDB" id="A0AA37VNE6"/>
<evidence type="ECO:0008006" key="5">
    <source>
        <dbReference type="Google" id="ProtNLM"/>
    </source>
</evidence>
<feature type="compositionally biased region" description="Polar residues" evidence="1">
    <location>
        <begin position="1"/>
        <end position="13"/>
    </location>
</feature>
<evidence type="ECO:0000256" key="1">
    <source>
        <dbReference type="SAM" id="MobiDB-lite"/>
    </source>
</evidence>
<evidence type="ECO:0000313" key="3">
    <source>
        <dbReference type="EMBL" id="GLO36616.1"/>
    </source>
</evidence>
<comment type="caution">
    <text evidence="3">The sequence shown here is derived from an EMBL/GenBank/DDBJ whole genome shotgun (WGS) entry which is preliminary data.</text>
</comment>
<dbReference type="Proteomes" id="UP001161257">
    <property type="component" value="Unassembled WGS sequence"/>
</dbReference>
<name>A0AA37VNE6_PSEPU</name>
<dbReference type="EMBL" id="BSKJ01000007">
    <property type="protein sequence ID" value="GLO36616.1"/>
    <property type="molecule type" value="Genomic_DNA"/>
</dbReference>
<protein>
    <recommendedName>
        <fullName evidence="5">Transporter</fullName>
    </recommendedName>
</protein>